<comment type="subcellular location">
    <subcellularLocation>
        <location evidence="3">Cytoplasm</location>
        <location evidence="3">Cytoskeleton</location>
        <location evidence="3">Microtubule organizing center</location>
        <location evidence="3">Centrosome</location>
    </subcellularLocation>
    <subcellularLocation>
        <location evidence="2">Cytoplasm</location>
        <location evidence="2">Cytoskeleton</location>
        <location evidence="2">Spindle</location>
    </subcellularLocation>
    <subcellularLocation>
        <location evidence="4">Membrane</location>
        <topology evidence="4">Single-pass type I membrane protein</topology>
    </subcellularLocation>
    <subcellularLocation>
        <location evidence="1">Mitochondrion</location>
    </subcellularLocation>
</comment>
<evidence type="ECO:0000256" key="7">
    <source>
        <dbReference type="ARBA" id="ARBA00022692"/>
    </source>
</evidence>
<evidence type="ECO:0000256" key="19">
    <source>
        <dbReference type="ARBA" id="ARBA00068227"/>
    </source>
</evidence>
<evidence type="ECO:0000256" key="13">
    <source>
        <dbReference type="ARBA" id="ARBA00023136"/>
    </source>
</evidence>
<feature type="region of interest" description="Disordered" evidence="20">
    <location>
        <begin position="1"/>
        <end position="27"/>
    </location>
</feature>
<dbReference type="GO" id="GO:0005525">
    <property type="term" value="F:GTP binding"/>
    <property type="evidence" value="ECO:0007669"/>
    <property type="project" value="InterPro"/>
</dbReference>
<comment type="function">
    <text evidence="16">Required for normal cytokinesis during mitosis. Plays a role in the regulation of cell proliferation. May be a component of the chromosomal passenger complex (CPC), a complex that acts as a key regulator of mitosis. The CPC complex has essential functions at the centromere in ensuring correct chromosome alignment and segregation and is required for chromatin-induced microtubule stabilization and spindle assembly. Increases AURKB activity. Inhibits apoptosis induced by TGFB1. Overexpression induces swelling of mitochondria and reduces mitochondrial membrane potential.</text>
</comment>
<evidence type="ECO:0000256" key="4">
    <source>
        <dbReference type="ARBA" id="ARBA00004479"/>
    </source>
</evidence>
<evidence type="ECO:0000256" key="14">
    <source>
        <dbReference type="ARBA" id="ARBA00023212"/>
    </source>
</evidence>
<dbReference type="Gene3D" id="3.30.720.220">
    <property type="match status" value="1"/>
</dbReference>
<evidence type="ECO:0000256" key="8">
    <source>
        <dbReference type="ARBA" id="ARBA00022729"/>
    </source>
</evidence>
<keyword evidence="6" id="KW-0132">Cell division</keyword>
<dbReference type="FunFam" id="3.40.50.300:FF:001447">
    <property type="entry name" value="Ras-related protein Rab-1B"/>
    <property type="match status" value="1"/>
</dbReference>
<feature type="compositionally biased region" description="Basic and acidic residues" evidence="20">
    <location>
        <begin position="100"/>
        <end position="115"/>
    </location>
</feature>
<dbReference type="PROSITE" id="PS51419">
    <property type="entry name" value="RAB"/>
    <property type="match status" value="1"/>
</dbReference>
<dbReference type="SMART" id="SM00173">
    <property type="entry name" value="RAS"/>
    <property type="match status" value="1"/>
</dbReference>
<proteinExistence type="inferred from homology"/>
<organism evidence="22 23">
    <name type="scientific">Apteryx owenii</name>
    <name type="common">Little spotted kiwi</name>
    <dbReference type="NCBI Taxonomy" id="8824"/>
    <lineage>
        <taxon>Eukaryota</taxon>
        <taxon>Metazoa</taxon>
        <taxon>Chordata</taxon>
        <taxon>Craniata</taxon>
        <taxon>Vertebrata</taxon>
        <taxon>Euteleostomi</taxon>
        <taxon>Archelosauria</taxon>
        <taxon>Archosauria</taxon>
        <taxon>Dinosauria</taxon>
        <taxon>Saurischia</taxon>
        <taxon>Theropoda</taxon>
        <taxon>Coelurosauria</taxon>
        <taxon>Aves</taxon>
        <taxon>Palaeognathae</taxon>
        <taxon>Apterygiformes</taxon>
        <taxon>Apterygidae</taxon>
        <taxon>Apteryx</taxon>
    </lineage>
</organism>
<dbReference type="InterPro" id="IPR001806">
    <property type="entry name" value="Small_GTPase"/>
</dbReference>
<evidence type="ECO:0000256" key="12">
    <source>
        <dbReference type="ARBA" id="ARBA00023128"/>
    </source>
</evidence>
<dbReference type="SUPFAM" id="SSF52540">
    <property type="entry name" value="P-loop containing nucleoside triphosphate hydrolases"/>
    <property type="match status" value="1"/>
</dbReference>
<feature type="region of interest" description="Disordered" evidence="20">
    <location>
        <begin position="79"/>
        <end position="115"/>
    </location>
</feature>
<reference evidence="22" key="2">
    <citation type="submission" date="2025-09" db="UniProtKB">
        <authorList>
            <consortium name="Ensembl"/>
        </authorList>
    </citation>
    <scope>IDENTIFICATION</scope>
</reference>
<comment type="similarity">
    <text evidence="17">Belongs to the JTB family.</text>
</comment>
<dbReference type="GO" id="GO:0016020">
    <property type="term" value="C:membrane"/>
    <property type="evidence" value="ECO:0007669"/>
    <property type="project" value="UniProtKB-SubCell"/>
</dbReference>
<evidence type="ECO:0000256" key="1">
    <source>
        <dbReference type="ARBA" id="ARBA00004173"/>
    </source>
</evidence>
<keyword evidence="12" id="KW-0496">Mitochondrion</keyword>
<evidence type="ECO:0000256" key="16">
    <source>
        <dbReference type="ARBA" id="ARBA00058368"/>
    </source>
</evidence>
<evidence type="ECO:0000256" key="20">
    <source>
        <dbReference type="SAM" id="MobiDB-lite"/>
    </source>
</evidence>
<dbReference type="PANTHER" id="PTHR13041:SF3">
    <property type="entry name" value="PROTEIN JTB"/>
    <property type="match status" value="1"/>
</dbReference>
<dbReference type="PANTHER" id="PTHR13041">
    <property type="entry name" value="JTB PROTEIN-RELATED"/>
    <property type="match status" value="1"/>
</dbReference>
<dbReference type="Gene3D" id="3.40.50.300">
    <property type="entry name" value="P-loop containing nucleotide triphosphate hydrolases"/>
    <property type="match status" value="1"/>
</dbReference>
<dbReference type="GO" id="GO:0005819">
    <property type="term" value="C:spindle"/>
    <property type="evidence" value="ECO:0007669"/>
    <property type="project" value="UniProtKB-SubCell"/>
</dbReference>
<reference evidence="22" key="1">
    <citation type="submission" date="2025-08" db="UniProtKB">
        <authorList>
            <consortium name="Ensembl"/>
        </authorList>
    </citation>
    <scope>IDENTIFICATION</scope>
</reference>
<comment type="subunit">
    <text evidence="18">Interacts with AURKA, AURKB, BIRC5 and INCENP. May be a component of the CPC at least composed of BIRC5/survivin, CDCA8/borealin, INCENP and AURKB/Aurora-B.</text>
</comment>
<accession>A0A8B9PBY6</accession>
<feature type="transmembrane region" description="Helical" evidence="21">
    <location>
        <begin position="354"/>
        <end position="375"/>
    </location>
</feature>
<feature type="compositionally biased region" description="Low complexity" evidence="20">
    <location>
        <begin position="88"/>
        <end position="99"/>
    </location>
</feature>
<dbReference type="GO" id="GO:0000281">
    <property type="term" value="P:mitotic cytokinesis"/>
    <property type="evidence" value="ECO:0007669"/>
    <property type="project" value="TreeGrafter"/>
</dbReference>
<dbReference type="InterPro" id="IPR027417">
    <property type="entry name" value="P-loop_NTPase"/>
</dbReference>
<dbReference type="GO" id="GO:0005813">
    <property type="term" value="C:centrosome"/>
    <property type="evidence" value="ECO:0007669"/>
    <property type="project" value="UniProtKB-SubCell"/>
</dbReference>
<dbReference type="Proteomes" id="UP000694424">
    <property type="component" value="Unplaced"/>
</dbReference>
<dbReference type="SMART" id="SM00174">
    <property type="entry name" value="RHO"/>
    <property type="match status" value="1"/>
</dbReference>
<evidence type="ECO:0000313" key="22">
    <source>
        <dbReference type="Ensembl" id="ENSAOWP00000009798.1"/>
    </source>
</evidence>
<keyword evidence="5" id="KW-0963">Cytoplasm</keyword>
<evidence type="ECO:0000256" key="9">
    <source>
        <dbReference type="ARBA" id="ARBA00022741"/>
    </source>
</evidence>
<sequence>MPSRRNAVSLHGFPGTPGTPFPPPAACAETRAGARPGLCSPPSPGVPGCCREWSRLWRQLLARPWHPLPASPCPCSQHPARGAPMPVPTLHTSPSLSSPPRDRLQNPDSGNRREEDQAAGLGIILVYDITDEKSFENIQNWMKSIKENASAGVERLLIGNKCDMESKRKVQREDAEKLAKEYGIRFFETSAKSSVNVEEAFNTLARDILLKTSRKAVSVAGGRAGAGLRVAGGPRVPSPATSDLSVSFFQGQSSKPSLDLGSQKKGSSKCSVAPAAAAAMGPSDERRLARLVAATPCWRVEDFVVAQECTQCTSFQEKTIAECRPTGFIEKISCATSKRDEFKSCRSAVMEARIFWKFVGTMMCVAVVFAVLVVCRQRVLDRKALEKVRKQIESI</sequence>
<keyword evidence="9" id="KW-0547">Nucleotide-binding</keyword>
<keyword evidence="7 21" id="KW-0812">Transmembrane</keyword>
<dbReference type="GO" id="GO:0005739">
    <property type="term" value="C:mitochondrion"/>
    <property type="evidence" value="ECO:0007669"/>
    <property type="project" value="UniProtKB-SubCell"/>
</dbReference>
<dbReference type="GO" id="GO:0030496">
    <property type="term" value="C:midbody"/>
    <property type="evidence" value="ECO:0007669"/>
    <property type="project" value="TreeGrafter"/>
</dbReference>
<evidence type="ECO:0000256" key="2">
    <source>
        <dbReference type="ARBA" id="ARBA00004186"/>
    </source>
</evidence>
<dbReference type="Ensembl" id="ENSAOWT00000011119.1">
    <property type="protein sequence ID" value="ENSAOWP00000009798.1"/>
    <property type="gene ID" value="ENSAOWG00000006721.1"/>
</dbReference>
<evidence type="ECO:0000256" key="18">
    <source>
        <dbReference type="ARBA" id="ARBA00063184"/>
    </source>
</evidence>
<dbReference type="FunFam" id="3.30.720.220:FF:000001">
    <property type="entry name" value="Jumping translocation breakpoint"/>
    <property type="match status" value="1"/>
</dbReference>
<evidence type="ECO:0000256" key="3">
    <source>
        <dbReference type="ARBA" id="ARBA00004300"/>
    </source>
</evidence>
<evidence type="ECO:0000256" key="10">
    <source>
        <dbReference type="ARBA" id="ARBA00022776"/>
    </source>
</evidence>
<evidence type="ECO:0000256" key="6">
    <source>
        <dbReference type="ARBA" id="ARBA00022618"/>
    </source>
</evidence>
<dbReference type="AlphaFoldDB" id="A0A8B9PBY6"/>
<dbReference type="GO" id="GO:0003924">
    <property type="term" value="F:GTPase activity"/>
    <property type="evidence" value="ECO:0007669"/>
    <property type="project" value="InterPro"/>
</dbReference>
<dbReference type="SMART" id="SM00175">
    <property type="entry name" value="RAB"/>
    <property type="match status" value="1"/>
</dbReference>
<evidence type="ECO:0000256" key="11">
    <source>
        <dbReference type="ARBA" id="ARBA00022989"/>
    </source>
</evidence>
<keyword evidence="8" id="KW-0732">Signal</keyword>
<protein>
    <recommendedName>
        <fullName evidence="19">Protein JTB</fullName>
    </recommendedName>
</protein>
<keyword evidence="11 21" id="KW-1133">Transmembrane helix</keyword>
<evidence type="ECO:0000256" key="15">
    <source>
        <dbReference type="ARBA" id="ARBA00023306"/>
    </source>
</evidence>
<keyword evidence="23" id="KW-1185">Reference proteome</keyword>
<name>A0A8B9PBY6_APTOW</name>
<evidence type="ECO:0000313" key="23">
    <source>
        <dbReference type="Proteomes" id="UP000694424"/>
    </source>
</evidence>
<keyword evidence="13 21" id="KW-0472">Membrane</keyword>
<evidence type="ECO:0000256" key="5">
    <source>
        <dbReference type="ARBA" id="ARBA00022490"/>
    </source>
</evidence>
<dbReference type="Pfam" id="PF05439">
    <property type="entry name" value="JTB"/>
    <property type="match status" value="1"/>
</dbReference>
<keyword evidence="15" id="KW-0131">Cell cycle</keyword>
<dbReference type="InterPro" id="IPR008657">
    <property type="entry name" value="JTB"/>
</dbReference>
<evidence type="ECO:0000256" key="21">
    <source>
        <dbReference type="SAM" id="Phobius"/>
    </source>
</evidence>
<dbReference type="PRINTS" id="PR00449">
    <property type="entry name" value="RASTRNSFRMNG"/>
</dbReference>
<evidence type="ECO:0000256" key="17">
    <source>
        <dbReference type="ARBA" id="ARBA00060886"/>
    </source>
</evidence>
<keyword evidence="14" id="KW-0206">Cytoskeleton</keyword>
<keyword evidence="10" id="KW-0498">Mitosis</keyword>
<dbReference type="Pfam" id="PF00071">
    <property type="entry name" value="Ras"/>
    <property type="match status" value="1"/>
</dbReference>
<dbReference type="PROSITE" id="PS51421">
    <property type="entry name" value="RAS"/>
    <property type="match status" value="1"/>
</dbReference>